<evidence type="ECO:0000313" key="3">
    <source>
        <dbReference type="Proteomes" id="UP001066276"/>
    </source>
</evidence>
<dbReference type="Proteomes" id="UP001066276">
    <property type="component" value="Chromosome 12"/>
</dbReference>
<dbReference type="AlphaFoldDB" id="A0AAV7KUT7"/>
<sequence length="131" mass="14125">MSALRAVRGKDRDPIQGLRPRRALIIEHGRRKGPPRALRPLTRATASPVAWQGDAVAPPAVRPGGAAAARSATRYVMLKGTLYDRPFCLMSIYGPEFFGEPEKTSCCAPIRATLMGLLCCLVTAVTMFVSA</sequence>
<keyword evidence="1" id="KW-0472">Membrane</keyword>
<feature type="transmembrane region" description="Helical" evidence="1">
    <location>
        <begin position="112"/>
        <end position="130"/>
    </location>
</feature>
<reference evidence="2" key="1">
    <citation type="journal article" date="2022" name="bioRxiv">
        <title>Sequencing and chromosome-scale assembly of the giantPleurodeles waltlgenome.</title>
        <authorList>
            <person name="Brown T."/>
            <person name="Elewa A."/>
            <person name="Iarovenko S."/>
            <person name="Subramanian E."/>
            <person name="Araus A.J."/>
            <person name="Petzold A."/>
            <person name="Susuki M."/>
            <person name="Suzuki K.-i.T."/>
            <person name="Hayashi T."/>
            <person name="Toyoda A."/>
            <person name="Oliveira C."/>
            <person name="Osipova E."/>
            <person name="Leigh N.D."/>
            <person name="Simon A."/>
            <person name="Yun M.H."/>
        </authorList>
    </citation>
    <scope>NUCLEOTIDE SEQUENCE</scope>
    <source>
        <strain evidence="2">20211129_DDA</strain>
        <tissue evidence="2">Liver</tissue>
    </source>
</reference>
<keyword evidence="1" id="KW-1133">Transmembrane helix</keyword>
<keyword evidence="1" id="KW-0812">Transmembrane</keyword>
<evidence type="ECO:0000313" key="2">
    <source>
        <dbReference type="EMBL" id="KAJ1082284.1"/>
    </source>
</evidence>
<evidence type="ECO:0000256" key="1">
    <source>
        <dbReference type="SAM" id="Phobius"/>
    </source>
</evidence>
<organism evidence="2 3">
    <name type="scientific">Pleurodeles waltl</name>
    <name type="common">Iberian ribbed newt</name>
    <dbReference type="NCBI Taxonomy" id="8319"/>
    <lineage>
        <taxon>Eukaryota</taxon>
        <taxon>Metazoa</taxon>
        <taxon>Chordata</taxon>
        <taxon>Craniata</taxon>
        <taxon>Vertebrata</taxon>
        <taxon>Euteleostomi</taxon>
        <taxon>Amphibia</taxon>
        <taxon>Batrachia</taxon>
        <taxon>Caudata</taxon>
        <taxon>Salamandroidea</taxon>
        <taxon>Salamandridae</taxon>
        <taxon>Pleurodelinae</taxon>
        <taxon>Pleurodeles</taxon>
    </lineage>
</organism>
<name>A0AAV7KUT7_PLEWA</name>
<proteinExistence type="predicted"/>
<comment type="caution">
    <text evidence="2">The sequence shown here is derived from an EMBL/GenBank/DDBJ whole genome shotgun (WGS) entry which is preliminary data.</text>
</comment>
<dbReference type="EMBL" id="JANPWB010000016">
    <property type="protein sequence ID" value="KAJ1082284.1"/>
    <property type="molecule type" value="Genomic_DNA"/>
</dbReference>
<keyword evidence="3" id="KW-1185">Reference proteome</keyword>
<protein>
    <submittedName>
        <fullName evidence="2">Uncharacterized protein</fullName>
    </submittedName>
</protein>
<gene>
    <name evidence="2" type="ORF">NDU88_002452</name>
</gene>
<accession>A0AAV7KUT7</accession>